<dbReference type="InterPro" id="IPR048051">
    <property type="entry name" value="BapA-like_prefix-like"/>
</dbReference>
<evidence type="ECO:0000313" key="5">
    <source>
        <dbReference type="Proteomes" id="UP001607157"/>
    </source>
</evidence>
<comment type="caution">
    <text evidence="4">The sequence shown here is derived from an EMBL/GenBank/DDBJ whole genome shotgun (WGS) entry which is preliminary data.</text>
</comment>
<feature type="domain" description="Biofilm-associated protein BapA-like prefix-like" evidence="3">
    <location>
        <begin position="37"/>
        <end position="104"/>
    </location>
</feature>
<dbReference type="InterPro" id="IPR044016">
    <property type="entry name" value="Big_13"/>
</dbReference>
<dbReference type="Gene3D" id="2.60.40.10">
    <property type="entry name" value="Immunoglobulins"/>
    <property type="match status" value="9"/>
</dbReference>
<proteinExistence type="predicted"/>
<name>A0ABW7I4N1_9RHOB</name>
<evidence type="ECO:0000259" key="2">
    <source>
        <dbReference type="Pfam" id="PF19077"/>
    </source>
</evidence>
<protein>
    <submittedName>
        <fullName evidence="4">Ig-like domain-containing protein</fullName>
    </submittedName>
</protein>
<evidence type="ECO:0000313" key="4">
    <source>
        <dbReference type="EMBL" id="MFH0253121.1"/>
    </source>
</evidence>
<dbReference type="Pfam" id="PF17936">
    <property type="entry name" value="Big_6"/>
    <property type="match status" value="1"/>
</dbReference>
<dbReference type="RefSeq" id="WP_377168302.1">
    <property type="nucleotide sequence ID" value="NZ_JBHTJC010000001.1"/>
</dbReference>
<gene>
    <name evidence="4" type="ORF">ACGRVM_04410</name>
</gene>
<accession>A0ABW7I4N1</accession>
<dbReference type="InterPro" id="IPR013783">
    <property type="entry name" value="Ig-like_fold"/>
</dbReference>
<feature type="domain" description="Bacterial Ig" evidence="1">
    <location>
        <begin position="502"/>
        <end position="570"/>
    </location>
</feature>
<dbReference type="Proteomes" id="UP001607157">
    <property type="component" value="Unassembled WGS sequence"/>
</dbReference>
<evidence type="ECO:0000259" key="3">
    <source>
        <dbReference type="Pfam" id="PF22783"/>
    </source>
</evidence>
<keyword evidence="5" id="KW-1185">Reference proteome</keyword>
<sequence length="1267" mass="127979">MSAINFVVRTSTGPSTHGAVSANGENAIIDASGSGEISLNLRQADIRGYQRAGNDLEITLADGRVIVLTDYFGAEGNGRLFISADGYLNEVVLTEDVDGTIYAQYGPTAEWSKWSPSDELIFLDGTEVAAAGTGEEEASTMLGAGLLGLGGGGLWGAGAAGAAVVAGGALLNGDGTGGGTGTGGGGGGGRIPPTIDQDTDITLGGDGLDASIDVSGTAQPGSTVEVTIGDKTQTTTSDENGKWETTFEDETFPSDGTHDVTVKVTEPDGTETTLTGPEVVIDTTPPAADVTEGTIGAGDYYNADDFAAGVDISGTSEPGATITVTVDGVVRETTVAGDGSWSVRYEPGTLEGGERIADVSIVSSDAAGNTTTITDGVRIDTVPNDVAIDFATIEGDGIVNHAEAQAGIDITGTATPGASVVVAFNGGTQTVTAGSTGAWTATFDGSGLASGQYDMDVTATSTDDAGNVNSVTGAIRIDTLVQDFAITSSAGGADGVINAAEAAQGLTVSGTGEPGMRVDVTLAGQTVQGQVAADGSWTASFAPGQIPAGTRVETMTATATDMAGNVAEASRQISLDTDPNTVTINTATVEGDGIVNGAEARGGIDITGSATPGASVVVGFNGGSQTVIAGSTGAWTATFAGTGLAQGAYDMPVTASSTDAAGNTASTSGQIHIDTRVENFTQSGGIGGADGVINAAEAAQGLTVSGTGEPGMRVDVTLAGRTVQAQVAPNGNWTASFAASQIPVGTRIESMTATATDRAGNTQTITTPVDIDTEAGLLTLNANAIGGDGTINFQEARAGVLVTGQAPEGMLVTVTLDGVQHQVMAGPGNVWRTTYQQHEIRQGEYMPEVSASITDAAGNTARVDATVHVDTQVDNLALTPPNLVVGSDGVSVINDAVARSGFNVTGTVEPGSTVMVTVAGVARAATVDPVTGNWTARFEGGSVRGGQYDADITVDVVDDAGNVSQVGSSVRVDTFVDELTRADDLFGSDRTVNAAEAQQGVRLTGEVEPGSTVRVDVLGRSYSAVVAANGAWTLDIPAAHIPVADQSYAMTVTATDAARNTTSITDTLDIDTTVPDHPDIVGYFREGGGYRSVTMETSDDDITISSVGRDGRVTETPVHESVDSFLGETDYHFLNASGGSRTIPDGSQLIVTNTDAAGNASSTYVVLDETATDIVNISNPNLQGLQIEAIDLSFGDQSKLTLTEDIVKRLSETSDTVVVHGGADDHVTMLGAVRGGSVMVDGASHTIYTLGDSAQVLLDDEITNVVI</sequence>
<dbReference type="NCBIfam" id="NF033510">
    <property type="entry name" value="Ca_tandemer"/>
    <property type="match status" value="9"/>
</dbReference>
<dbReference type="InterPro" id="IPR041498">
    <property type="entry name" value="Big_6"/>
</dbReference>
<dbReference type="Pfam" id="PF19077">
    <property type="entry name" value="Big_13"/>
    <property type="match status" value="1"/>
</dbReference>
<reference evidence="4 5" key="1">
    <citation type="submission" date="2024-10" db="EMBL/GenBank/DDBJ databases">
        <authorList>
            <person name="Yang X.-N."/>
        </authorList>
    </citation>
    <scope>NUCLEOTIDE SEQUENCE [LARGE SCALE GENOMIC DNA]</scope>
    <source>
        <strain evidence="4 5">CAU 1059</strain>
    </source>
</reference>
<evidence type="ECO:0000259" key="1">
    <source>
        <dbReference type="Pfam" id="PF17936"/>
    </source>
</evidence>
<dbReference type="Pfam" id="PF22783">
    <property type="entry name" value="BapA_N"/>
    <property type="match status" value="1"/>
</dbReference>
<dbReference type="EMBL" id="JBIHMM010000001">
    <property type="protein sequence ID" value="MFH0253121.1"/>
    <property type="molecule type" value="Genomic_DNA"/>
</dbReference>
<organism evidence="4 5">
    <name type="scientific">Roseovarius aquimarinus</name>
    <dbReference type="NCBI Taxonomy" id="1229156"/>
    <lineage>
        <taxon>Bacteria</taxon>
        <taxon>Pseudomonadati</taxon>
        <taxon>Pseudomonadota</taxon>
        <taxon>Alphaproteobacteria</taxon>
        <taxon>Rhodobacterales</taxon>
        <taxon>Roseobacteraceae</taxon>
        <taxon>Roseovarius</taxon>
    </lineage>
</organism>
<feature type="domain" description="Bacterial Ig-like" evidence="2">
    <location>
        <begin position="396"/>
        <end position="479"/>
    </location>
</feature>